<evidence type="ECO:0000313" key="2">
    <source>
        <dbReference type="EMBL" id="CAJ1387904.1"/>
    </source>
</evidence>
<proteinExistence type="predicted"/>
<comment type="caution">
    <text evidence="2">The sequence shown here is derived from an EMBL/GenBank/DDBJ whole genome shotgun (WGS) entry which is preliminary data.</text>
</comment>
<dbReference type="Proteomes" id="UP001178507">
    <property type="component" value="Unassembled WGS sequence"/>
</dbReference>
<keyword evidence="3" id="KW-1185">Reference proteome</keyword>
<reference evidence="2" key="1">
    <citation type="submission" date="2023-08" db="EMBL/GenBank/DDBJ databases">
        <authorList>
            <person name="Chen Y."/>
            <person name="Shah S."/>
            <person name="Dougan E. K."/>
            <person name="Thang M."/>
            <person name="Chan C."/>
        </authorList>
    </citation>
    <scope>NUCLEOTIDE SEQUENCE</scope>
</reference>
<organism evidence="2 3">
    <name type="scientific">Effrenium voratum</name>
    <dbReference type="NCBI Taxonomy" id="2562239"/>
    <lineage>
        <taxon>Eukaryota</taxon>
        <taxon>Sar</taxon>
        <taxon>Alveolata</taxon>
        <taxon>Dinophyceae</taxon>
        <taxon>Suessiales</taxon>
        <taxon>Symbiodiniaceae</taxon>
        <taxon>Effrenium</taxon>
    </lineage>
</organism>
<dbReference type="Pfam" id="PF07004">
    <property type="entry name" value="SHIPPO-rpt"/>
    <property type="match status" value="1"/>
</dbReference>
<dbReference type="InterPro" id="IPR010736">
    <property type="entry name" value="SHIPPO-rpt"/>
</dbReference>
<dbReference type="EMBL" id="CAUJNA010001602">
    <property type="protein sequence ID" value="CAJ1387904.1"/>
    <property type="molecule type" value="Genomic_DNA"/>
</dbReference>
<gene>
    <name evidence="2" type="ORF">EVOR1521_LOCUS13880</name>
</gene>
<evidence type="ECO:0000313" key="3">
    <source>
        <dbReference type="Proteomes" id="UP001178507"/>
    </source>
</evidence>
<protein>
    <submittedName>
        <fullName evidence="2">Uncharacterized protein</fullName>
    </submittedName>
</protein>
<name>A0AA36IHX0_9DINO</name>
<evidence type="ECO:0000256" key="1">
    <source>
        <dbReference type="SAM" id="MobiDB-lite"/>
    </source>
</evidence>
<sequence>MAPGGEFGMTRRELEDAAGADLRHHLGRKVLSSKDPRYASAPSFSFGGRSVNELNTLASNRSFFCKTGTHRCQDGEILNDHLRRRDDKSQINLRSRGRQWKAPPGPGAYRVPRFLGDIDRVREVSMAKSACPWRAPSWSVGSNSLRPMMYHTLGGSGHCQEHEGRMRQPTPRNLSPGPGHYFKDSDCGVSIFSDYGRPQGRQVV</sequence>
<accession>A0AA36IHX0</accession>
<dbReference type="AlphaFoldDB" id="A0AA36IHX0"/>
<feature type="region of interest" description="Disordered" evidence="1">
    <location>
        <begin position="156"/>
        <end position="180"/>
    </location>
</feature>